<reference evidence="1 2" key="1">
    <citation type="submission" date="2023-08" db="EMBL/GenBank/DDBJ databases">
        <title>Black Yeasts Isolated from many extreme environments.</title>
        <authorList>
            <person name="Coleine C."/>
            <person name="Stajich J.E."/>
            <person name="Selbmann L."/>
        </authorList>
    </citation>
    <scope>NUCLEOTIDE SEQUENCE [LARGE SCALE GENOMIC DNA]</scope>
    <source>
        <strain evidence="1 2">CCFEE 536</strain>
    </source>
</reference>
<dbReference type="Proteomes" id="UP001357485">
    <property type="component" value="Unassembled WGS sequence"/>
</dbReference>
<organism evidence="1 2">
    <name type="scientific">Cryomyces antarcticus</name>
    <dbReference type="NCBI Taxonomy" id="329879"/>
    <lineage>
        <taxon>Eukaryota</taxon>
        <taxon>Fungi</taxon>
        <taxon>Dikarya</taxon>
        <taxon>Ascomycota</taxon>
        <taxon>Pezizomycotina</taxon>
        <taxon>Dothideomycetes</taxon>
        <taxon>Dothideomycetes incertae sedis</taxon>
        <taxon>Cryomyces</taxon>
    </lineage>
</organism>
<dbReference type="EMBL" id="JAVRRA010011961">
    <property type="protein sequence ID" value="KAK5239583.1"/>
    <property type="molecule type" value="Genomic_DNA"/>
</dbReference>
<evidence type="ECO:0000313" key="2">
    <source>
        <dbReference type="Proteomes" id="UP001357485"/>
    </source>
</evidence>
<name>A0ABR0LS17_9PEZI</name>
<sequence>MVVTEEEAIGQESTVKRPGNQYKRYRKVEDMPQSARVFFESAADIAGLSVKSLVRAVDITELRLQKWSNEERKK</sequence>
<gene>
    <name evidence="1" type="ORF">LTR16_011742</name>
</gene>
<comment type="caution">
    <text evidence="1">The sequence shown here is derived from an EMBL/GenBank/DDBJ whole genome shotgun (WGS) entry which is preliminary data.</text>
</comment>
<keyword evidence="2" id="KW-1185">Reference proteome</keyword>
<proteinExistence type="predicted"/>
<protein>
    <submittedName>
        <fullName evidence="1">Uncharacterized protein</fullName>
    </submittedName>
</protein>
<evidence type="ECO:0000313" key="1">
    <source>
        <dbReference type="EMBL" id="KAK5239583.1"/>
    </source>
</evidence>
<feature type="non-terminal residue" evidence="1">
    <location>
        <position position="74"/>
    </location>
</feature>
<accession>A0ABR0LS17</accession>